<name>A0A7V6CMJ1_UNCW3</name>
<dbReference type="CDD" id="cd15482">
    <property type="entry name" value="Sialidase_non-viral"/>
    <property type="match status" value="1"/>
</dbReference>
<protein>
    <submittedName>
        <fullName evidence="1">T9SS type A sorting domain-containing protein</fullName>
    </submittedName>
</protein>
<evidence type="ECO:0000313" key="1">
    <source>
        <dbReference type="EMBL" id="HHR48063.1"/>
    </source>
</evidence>
<dbReference type="NCBIfam" id="TIGR04183">
    <property type="entry name" value="Por_Secre_tail"/>
    <property type="match status" value="1"/>
</dbReference>
<dbReference type="SUPFAM" id="SSF50939">
    <property type="entry name" value="Sialidases"/>
    <property type="match status" value="1"/>
</dbReference>
<dbReference type="EMBL" id="DTHS01000002">
    <property type="protein sequence ID" value="HHR48063.1"/>
    <property type="molecule type" value="Genomic_DNA"/>
</dbReference>
<accession>A0A7V6CMJ1</accession>
<dbReference type="InterPro" id="IPR026444">
    <property type="entry name" value="Secre_tail"/>
</dbReference>
<reference evidence="1" key="1">
    <citation type="journal article" date="2020" name="mSystems">
        <title>Genome- and Community-Level Interaction Insights into Carbon Utilization and Element Cycling Functions of Hydrothermarchaeota in Hydrothermal Sediment.</title>
        <authorList>
            <person name="Zhou Z."/>
            <person name="Liu Y."/>
            <person name="Xu W."/>
            <person name="Pan J."/>
            <person name="Luo Z.H."/>
            <person name="Li M."/>
        </authorList>
    </citation>
    <scope>NUCLEOTIDE SEQUENCE [LARGE SCALE GENOMIC DNA]</scope>
    <source>
        <strain evidence="1">SpSt-791</strain>
    </source>
</reference>
<sequence length="539" mass="62299">MEEIMKNHNLFIFFIVLLFSFSYSNVGFINNFGNYQPPKAISSPVKINVTIVDQELNYPYDWGTDVLIDTSVLYDFDGDYDENTGKMWVVTAPRYDSVFRLYYSTDHGYHWTLARIISHTPKSLYQKVRIIVGRGDSNYVYIFGIHSGLNNTGDVFVLAFSFDLSRFIHNWVTWDNDTVDDFAVAKDFRNNYWLYCLTANEHRGGLNAKLFRSSDCGRTWDSQDGYNICDPDIIFGTGPNLNLTFVRFLRDTLCYERNNNYGAPGGWRDLTALSVSSSRKYCPKVSPAFTSPDSIATTWVLYEFDYNNTGDIDIWYAVRSHAWGDTWRRYNALAASSRLDERAPDIEYYKSIGNIWVNASYIIYDSSYNETSYVYSRWSDANNPFDWHEINKVNDSGTQVGTWFGPKTCSPKIIYSPGAPAPGGGILYTRATTFYIPYRLYFDAPWIPSAIEREKEYKSKILKINTLAKKEILFQFKTAIKRAAIYTLEGRLVKSFNNNASFILWNGKDDYGKDVSNGVYIIKFKTNEKEFTQKFIFLR</sequence>
<comment type="caution">
    <text evidence="1">The sequence shown here is derived from an EMBL/GenBank/DDBJ whole genome shotgun (WGS) entry which is preliminary data.</text>
</comment>
<dbReference type="Gene3D" id="2.60.40.4070">
    <property type="match status" value="1"/>
</dbReference>
<dbReference type="AlphaFoldDB" id="A0A7V6CMJ1"/>
<organism evidence="1">
    <name type="scientific">candidate division WOR-3 bacterium</name>
    <dbReference type="NCBI Taxonomy" id="2052148"/>
    <lineage>
        <taxon>Bacteria</taxon>
        <taxon>Bacteria division WOR-3</taxon>
    </lineage>
</organism>
<proteinExistence type="predicted"/>
<dbReference type="InterPro" id="IPR036278">
    <property type="entry name" value="Sialidase_sf"/>
</dbReference>
<gene>
    <name evidence="1" type="ORF">ENV79_00230</name>
</gene>